<proteinExistence type="predicted"/>
<reference evidence="2 3" key="1">
    <citation type="submission" date="2019-12" db="EMBL/GenBank/DDBJ databases">
        <title>Comparative genomics gives insights into the taxonomy of the Azoarcus-Aromatoleum group and reveals separate origins of nif in the plant-associated Azoarcus and non-plant-associated Aromatoleum sub-groups.</title>
        <authorList>
            <person name="Lafos M."/>
            <person name="Maluk M."/>
            <person name="Batista M."/>
            <person name="Junghare M."/>
            <person name="Carmona M."/>
            <person name="Faoro H."/>
            <person name="Cruz L.M."/>
            <person name="Battistoni F."/>
            <person name="De Souza E."/>
            <person name="Pedrosa F."/>
            <person name="Chen W.-M."/>
            <person name="Poole P.S."/>
            <person name="Dixon R.A."/>
            <person name="James E.K."/>
        </authorList>
    </citation>
    <scope>NUCLEOTIDE SEQUENCE [LARGE SCALE GENOMIC DNA]</scope>
    <source>
        <strain evidence="2 3">T</strain>
    </source>
</reference>
<dbReference type="RefSeq" id="WP_169140483.1">
    <property type="nucleotide sequence ID" value="NZ_WTVS01000020.1"/>
</dbReference>
<feature type="region of interest" description="Disordered" evidence="1">
    <location>
        <begin position="1"/>
        <end position="21"/>
    </location>
</feature>
<evidence type="ECO:0000313" key="3">
    <source>
        <dbReference type="Proteomes" id="UP000634522"/>
    </source>
</evidence>
<keyword evidence="3" id="KW-1185">Reference proteome</keyword>
<gene>
    <name evidence="2" type="ORF">GPA27_11235</name>
</gene>
<accession>A0ABX1NF96</accession>
<dbReference type="EMBL" id="WTVS01000020">
    <property type="protein sequence ID" value="NMF97962.1"/>
    <property type="molecule type" value="Genomic_DNA"/>
</dbReference>
<organism evidence="2 3">
    <name type="scientific">Aromatoleum toluolicum</name>
    <dbReference type="NCBI Taxonomy" id="90060"/>
    <lineage>
        <taxon>Bacteria</taxon>
        <taxon>Pseudomonadati</taxon>
        <taxon>Pseudomonadota</taxon>
        <taxon>Betaproteobacteria</taxon>
        <taxon>Rhodocyclales</taxon>
        <taxon>Rhodocyclaceae</taxon>
        <taxon>Aromatoleum</taxon>
    </lineage>
</organism>
<comment type="caution">
    <text evidence="2">The sequence shown here is derived from an EMBL/GenBank/DDBJ whole genome shotgun (WGS) entry which is preliminary data.</text>
</comment>
<evidence type="ECO:0000256" key="1">
    <source>
        <dbReference type="SAM" id="MobiDB-lite"/>
    </source>
</evidence>
<protein>
    <submittedName>
        <fullName evidence="2">Uncharacterized protein</fullName>
    </submittedName>
</protein>
<sequence>MASRYAPMVPVMEPEGDDTDVAGIPFPAQRCATPLDFPPVLDGDSFLGEVLAFIRSTAERTAGGAPASRA</sequence>
<dbReference type="Proteomes" id="UP000634522">
    <property type="component" value="Unassembled WGS sequence"/>
</dbReference>
<evidence type="ECO:0000313" key="2">
    <source>
        <dbReference type="EMBL" id="NMF97962.1"/>
    </source>
</evidence>
<name>A0ABX1NF96_9RHOO</name>